<proteinExistence type="predicted"/>
<evidence type="ECO:0000313" key="2">
    <source>
        <dbReference type="Proteomes" id="UP001310594"/>
    </source>
</evidence>
<accession>A0AAN8A1L4</accession>
<reference evidence="1" key="1">
    <citation type="submission" date="2023-08" db="EMBL/GenBank/DDBJ databases">
        <title>Black Yeasts Isolated from many extreme environments.</title>
        <authorList>
            <person name="Coleine C."/>
            <person name="Stajich J.E."/>
            <person name="Selbmann L."/>
        </authorList>
    </citation>
    <scope>NUCLEOTIDE SEQUENCE</scope>
    <source>
        <strain evidence="1">CCFEE 5810</strain>
    </source>
</reference>
<organism evidence="1 2">
    <name type="scientific">Elasticomyces elasticus</name>
    <dbReference type="NCBI Taxonomy" id="574655"/>
    <lineage>
        <taxon>Eukaryota</taxon>
        <taxon>Fungi</taxon>
        <taxon>Dikarya</taxon>
        <taxon>Ascomycota</taxon>
        <taxon>Pezizomycotina</taxon>
        <taxon>Dothideomycetes</taxon>
        <taxon>Dothideomycetidae</taxon>
        <taxon>Mycosphaerellales</taxon>
        <taxon>Teratosphaeriaceae</taxon>
        <taxon>Elasticomyces</taxon>
    </lineage>
</organism>
<dbReference type="AlphaFoldDB" id="A0AAN8A1L4"/>
<protein>
    <recommendedName>
        <fullName evidence="3">F-box domain-containing protein</fullName>
    </recommendedName>
</protein>
<gene>
    <name evidence="1" type="ORF">LTR97_006373</name>
</gene>
<sequence>MPISPSPPKGVLALSQTCRQLRQETLPMLFSCNTIVFKVDYYLHAGGDGATSKHNGIGTHTKDSSNVKVMLEGLRNWLDSVQEESTRHMRDVCIWLGTIYMNSDDAGVAETAARFGLYFRLKIKLRYQGSEVFNIPLRDRSEAMCGAQRAITLDRANLLKAQNEYLVTMGMPSLNSLIPKFEQVMAYQESIIQILYD</sequence>
<dbReference type="Proteomes" id="UP001310594">
    <property type="component" value="Unassembled WGS sequence"/>
</dbReference>
<evidence type="ECO:0000313" key="1">
    <source>
        <dbReference type="EMBL" id="KAK5698725.1"/>
    </source>
</evidence>
<dbReference type="EMBL" id="JAVRQU010000009">
    <property type="protein sequence ID" value="KAK5698725.1"/>
    <property type="molecule type" value="Genomic_DNA"/>
</dbReference>
<name>A0AAN8A1L4_9PEZI</name>
<evidence type="ECO:0008006" key="3">
    <source>
        <dbReference type="Google" id="ProtNLM"/>
    </source>
</evidence>
<comment type="caution">
    <text evidence="1">The sequence shown here is derived from an EMBL/GenBank/DDBJ whole genome shotgun (WGS) entry which is preliminary data.</text>
</comment>